<feature type="domain" description="Beta-agarase/YXIM esterase-like galactose-binding" evidence="4">
    <location>
        <begin position="27"/>
        <end position="120"/>
    </location>
</feature>
<dbReference type="OrthoDB" id="9807041at2"/>
<dbReference type="InterPro" id="IPR013830">
    <property type="entry name" value="SGNH_hydro"/>
</dbReference>
<evidence type="ECO:0000256" key="1">
    <source>
        <dbReference type="ARBA" id="ARBA00008668"/>
    </source>
</evidence>
<dbReference type="Proteomes" id="UP000198757">
    <property type="component" value="Unassembled WGS sequence"/>
</dbReference>
<sequence>MKQIVGRAGMLVLLVLVLNSGLYGQSFQFDFGQGRVEKGYVKVLPGTGFDQQRGYGIDLGTHVVSNTYTGKAALTDGYLTSDQPFYFSVKLPEGNYNVKIWTGDDRGTADIAVRAENRRMFVNRLQTEKGKHRLIEFTVNIRDSLIAGTNRKVRLKAREYGYLHWDNKLTLEFNSNQPKVNAIEITPSKTAVSVFLAGNSTVVDGASEPYSAWGQMFPFFFQPGKVAVVNLAESGETLSGFIAARRFAKMLSLMKPGDYAFVEFGHNDQKQKGAGVGAFTTYKKDLEFFIDMVRKKGGIPVLVTSVQRRQFDSAGRIVETLGDYPAAVRQTARERHVALIDLNAMSKTLFERMGPEGSLLAFAHFSAGVFANKKEAIADNTHFRPFGAYEVARLMITGVRNAPLKLAGLIKPGEPLFDPSVPDAYTDFYWPESPGRDATKPDGN</sequence>
<dbReference type="GO" id="GO:0016788">
    <property type="term" value="F:hydrolase activity, acting on ester bonds"/>
    <property type="evidence" value="ECO:0007669"/>
    <property type="project" value="UniProtKB-ARBA"/>
</dbReference>
<evidence type="ECO:0000313" key="5">
    <source>
        <dbReference type="EMBL" id="SDC10708.1"/>
    </source>
</evidence>
<dbReference type="InterPro" id="IPR037459">
    <property type="entry name" value="RhgT-like"/>
</dbReference>
<dbReference type="InterPro" id="IPR036514">
    <property type="entry name" value="SGNH_hydro_sf"/>
</dbReference>
<dbReference type="CDD" id="cd01821">
    <property type="entry name" value="Rhamnogalacturan_acetylesterase_like"/>
    <property type="match status" value="1"/>
</dbReference>
<gene>
    <name evidence="5" type="ORF">SAMN04487894_101345</name>
</gene>
<dbReference type="AlphaFoldDB" id="A0A1G6IW63"/>
<dbReference type="PANTHER" id="PTHR43695">
    <property type="entry name" value="PUTATIVE (AFU_ORTHOLOGUE AFUA_2G17250)-RELATED"/>
    <property type="match status" value="1"/>
</dbReference>
<dbReference type="Gene3D" id="2.60.120.430">
    <property type="entry name" value="Galactose-binding lectin"/>
    <property type="match status" value="1"/>
</dbReference>
<name>A0A1G6IW63_NIADE</name>
<evidence type="ECO:0000259" key="4">
    <source>
        <dbReference type="Pfam" id="PF21254"/>
    </source>
</evidence>
<keyword evidence="2" id="KW-0378">Hydrolase</keyword>
<keyword evidence="6" id="KW-1185">Reference proteome</keyword>
<dbReference type="SUPFAM" id="SSF52266">
    <property type="entry name" value="SGNH hydrolase"/>
    <property type="match status" value="1"/>
</dbReference>
<dbReference type="Gene3D" id="3.40.50.1110">
    <property type="entry name" value="SGNH hydrolase"/>
    <property type="match status" value="1"/>
</dbReference>
<dbReference type="InterPro" id="IPR008979">
    <property type="entry name" value="Galactose-bd-like_sf"/>
</dbReference>
<feature type="domain" description="SGNH hydrolase-type esterase" evidence="3">
    <location>
        <begin position="198"/>
        <end position="347"/>
    </location>
</feature>
<accession>A0A1G6IW63</accession>
<reference evidence="6" key="1">
    <citation type="submission" date="2016-10" db="EMBL/GenBank/DDBJ databases">
        <authorList>
            <person name="Varghese N."/>
            <person name="Submissions S."/>
        </authorList>
    </citation>
    <scope>NUCLEOTIDE SEQUENCE [LARGE SCALE GENOMIC DNA]</scope>
    <source>
        <strain evidence="6">DSM 25811 / CCM 8410 / LMG 26954 / E90</strain>
    </source>
</reference>
<dbReference type="Pfam" id="PF21254">
    <property type="entry name" value="AGA-YXIM_GBD"/>
    <property type="match status" value="1"/>
</dbReference>
<comment type="similarity">
    <text evidence="1">Belongs to the 'GDSL' lipolytic enzyme family.</text>
</comment>
<dbReference type="InterPro" id="IPR049033">
    <property type="entry name" value="AGA-YXIM_GBD"/>
</dbReference>
<dbReference type="SUPFAM" id="SSF49785">
    <property type="entry name" value="Galactose-binding domain-like"/>
    <property type="match status" value="1"/>
</dbReference>
<evidence type="ECO:0000256" key="2">
    <source>
        <dbReference type="ARBA" id="ARBA00022801"/>
    </source>
</evidence>
<organism evidence="5 6">
    <name type="scientific">Niabella drilacis (strain DSM 25811 / CCM 8410 / CCUG 62505 / LMG 26954 / E90)</name>
    <dbReference type="NCBI Taxonomy" id="1285928"/>
    <lineage>
        <taxon>Bacteria</taxon>
        <taxon>Pseudomonadati</taxon>
        <taxon>Bacteroidota</taxon>
        <taxon>Chitinophagia</taxon>
        <taxon>Chitinophagales</taxon>
        <taxon>Chitinophagaceae</taxon>
        <taxon>Niabella</taxon>
    </lineage>
</organism>
<dbReference type="EMBL" id="FMZO01000001">
    <property type="protein sequence ID" value="SDC10708.1"/>
    <property type="molecule type" value="Genomic_DNA"/>
</dbReference>
<dbReference type="STRING" id="1285928.SAMN04487894_101345"/>
<dbReference type="RefSeq" id="WP_090388608.1">
    <property type="nucleotide sequence ID" value="NZ_FMZO01000001.1"/>
</dbReference>
<proteinExistence type="inferred from homology"/>
<dbReference type="Pfam" id="PF13472">
    <property type="entry name" value="Lipase_GDSL_2"/>
    <property type="match status" value="1"/>
</dbReference>
<dbReference type="PANTHER" id="PTHR43695:SF1">
    <property type="entry name" value="RHAMNOGALACTURONAN ACETYLESTERASE"/>
    <property type="match status" value="1"/>
</dbReference>
<protein>
    <submittedName>
        <fullName evidence="5">Lysophospholipase L1</fullName>
    </submittedName>
</protein>
<evidence type="ECO:0000313" key="6">
    <source>
        <dbReference type="Proteomes" id="UP000198757"/>
    </source>
</evidence>
<evidence type="ECO:0000259" key="3">
    <source>
        <dbReference type="Pfam" id="PF13472"/>
    </source>
</evidence>